<comment type="caution">
    <text evidence="1">The sequence shown here is derived from an EMBL/GenBank/DDBJ whole genome shotgun (WGS) entry which is preliminary data.</text>
</comment>
<proteinExistence type="predicted"/>
<protein>
    <submittedName>
        <fullName evidence="1">Uncharacterized protein</fullName>
    </submittedName>
</protein>
<keyword evidence="2" id="KW-1185">Reference proteome</keyword>
<sequence>MFVRYGFMAEREGNGFGFRAENRANREFFGRICTVMEWSDCFDERTLVFRPPADGMEEERFREAMDKARHGRGDFPGEPDRIELSCLDAYIAGIVRWLTYAGIRTGQSCDGHGRRPASLATERANAADIPLLDAVLALVSAGRWRLTYSYDATGGELTVRPSTAEMRERADRGRLRERTYEREWLLDVAETLYARRDTLRDLVARMRGVAAAGEERQ</sequence>
<gene>
    <name evidence="1" type="ORF">DLM86_24315</name>
</gene>
<reference evidence="1 2" key="1">
    <citation type="submission" date="2018-05" db="EMBL/GenBank/DDBJ databases">
        <title>Paenibacillus flagellatus sp. nov., isolated from selenium mineral soil.</title>
        <authorList>
            <person name="Dai X."/>
        </authorList>
    </citation>
    <scope>NUCLEOTIDE SEQUENCE [LARGE SCALE GENOMIC DNA]</scope>
    <source>
        <strain evidence="1 2">DXL2</strain>
    </source>
</reference>
<evidence type="ECO:0000313" key="1">
    <source>
        <dbReference type="EMBL" id="PYI51545.1"/>
    </source>
</evidence>
<dbReference type="AlphaFoldDB" id="A0A2V5JXF7"/>
<organism evidence="1 2">
    <name type="scientific">Paenibacillus flagellatus</name>
    <dbReference type="NCBI Taxonomy" id="2211139"/>
    <lineage>
        <taxon>Bacteria</taxon>
        <taxon>Bacillati</taxon>
        <taxon>Bacillota</taxon>
        <taxon>Bacilli</taxon>
        <taxon>Bacillales</taxon>
        <taxon>Paenibacillaceae</taxon>
        <taxon>Paenibacillus</taxon>
    </lineage>
</organism>
<dbReference type="Proteomes" id="UP000247476">
    <property type="component" value="Unassembled WGS sequence"/>
</dbReference>
<dbReference type="EMBL" id="QJVJ01000012">
    <property type="protein sequence ID" value="PYI51545.1"/>
    <property type="molecule type" value="Genomic_DNA"/>
</dbReference>
<name>A0A2V5JXF7_9BACL</name>
<accession>A0A2V5JXF7</accession>
<evidence type="ECO:0000313" key="2">
    <source>
        <dbReference type="Proteomes" id="UP000247476"/>
    </source>
</evidence>